<name>A0A9X4B211_9CLOT</name>
<sequence length="114" mass="14212">MYNMVKAKDIIKIKKEHEKYKKLYENETDLLKRLKYGRMFREYEDKMMDIELQLLNIEYGIYKNSELHKNIFIDKYINKIPVERLVDKYRLSRTTIYRFSNKAKDLFESNRWKI</sequence>
<protein>
    <submittedName>
        <fullName evidence="1">Uncharacterized protein</fullName>
    </submittedName>
</protein>
<organism evidence="1 2">
    <name type="scientific">Clostridium tertium</name>
    <dbReference type="NCBI Taxonomy" id="1559"/>
    <lineage>
        <taxon>Bacteria</taxon>
        <taxon>Bacillati</taxon>
        <taxon>Bacillota</taxon>
        <taxon>Clostridia</taxon>
        <taxon>Eubacteriales</taxon>
        <taxon>Clostridiaceae</taxon>
        <taxon>Clostridium</taxon>
    </lineage>
</organism>
<evidence type="ECO:0000313" key="1">
    <source>
        <dbReference type="EMBL" id="MDC4241297.1"/>
    </source>
</evidence>
<comment type="caution">
    <text evidence="1">The sequence shown here is derived from an EMBL/GenBank/DDBJ whole genome shotgun (WGS) entry which is preliminary data.</text>
</comment>
<evidence type="ECO:0000313" key="2">
    <source>
        <dbReference type="Proteomes" id="UP001141183"/>
    </source>
</evidence>
<keyword evidence="2" id="KW-1185">Reference proteome</keyword>
<dbReference type="EMBL" id="JAMRYU010000014">
    <property type="protein sequence ID" value="MDC4241297.1"/>
    <property type="molecule type" value="Genomic_DNA"/>
</dbReference>
<dbReference type="Proteomes" id="UP001141183">
    <property type="component" value="Unassembled WGS sequence"/>
</dbReference>
<gene>
    <name evidence="1" type="ORF">NE398_14155</name>
</gene>
<proteinExistence type="predicted"/>
<accession>A0A9X4B211</accession>
<dbReference type="AlphaFoldDB" id="A0A9X4B211"/>
<reference evidence="1" key="1">
    <citation type="submission" date="2022-05" db="EMBL/GenBank/DDBJ databases">
        <title>Draft genome sequence of Clostridium tertium strain CP3 isolated from Peru.</title>
        <authorList>
            <person name="Hurtado R."/>
            <person name="Lima L."/>
            <person name="Sousa T."/>
            <person name="Jaiswal A.K."/>
            <person name="Tiwari S."/>
            <person name="Maturrano L."/>
            <person name="Brenig B."/>
            <person name="Azevedo V."/>
        </authorList>
    </citation>
    <scope>NUCLEOTIDE SEQUENCE</scope>
    <source>
        <strain evidence="1">CP3</strain>
    </source>
</reference>
<dbReference type="RefSeq" id="WP_272470521.1">
    <property type="nucleotide sequence ID" value="NZ_JAMRYU010000014.1"/>
</dbReference>